<protein>
    <submittedName>
        <fullName evidence="2">Uncharacterized protein</fullName>
    </submittedName>
</protein>
<evidence type="ECO:0000313" key="2">
    <source>
        <dbReference type="EMBL" id="KKM70677.1"/>
    </source>
</evidence>
<proteinExistence type="predicted"/>
<dbReference type="AlphaFoldDB" id="A0A0F9MNA4"/>
<dbReference type="EMBL" id="LAZR01009771">
    <property type="protein sequence ID" value="KKM70677.1"/>
    <property type="molecule type" value="Genomic_DNA"/>
</dbReference>
<gene>
    <name evidence="2" type="ORF">LCGC14_1438300</name>
</gene>
<keyword evidence="1" id="KW-1133">Transmembrane helix</keyword>
<sequence length="96" mass="10764">MSRRSYLTSSEKSAILKVREEEMNIRLSNILAVGVVSITGALAIAAVARMDGQLKLDRAYRSSEPALVRNGWGQQRMTQEQMCSATIKQWMEVCDE</sequence>
<organism evidence="2">
    <name type="scientific">marine sediment metagenome</name>
    <dbReference type="NCBI Taxonomy" id="412755"/>
    <lineage>
        <taxon>unclassified sequences</taxon>
        <taxon>metagenomes</taxon>
        <taxon>ecological metagenomes</taxon>
    </lineage>
</organism>
<keyword evidence="1" id="KW-0472">Membrane</keyword>
<keyword evidence="1" id="KW-0812">Transmembrane</keyword>
<comment type="caution">
    <text evidence="2">The sequence shown here is derived from an EMBL/GenBank/DDBJ whole genome shotgun (WGS) entry which is preliminary data.</text>
</comment>
<name>A0A0F9MNA4_9ZZZZ</name>
<reference evidence="2" key="1">
    <citation type="journal article" date="2015" name="Nature">
        <title>Complex archaea that bridge the gap between prokaryotes and eukaryotes.</title>
        <authorList>
            <person name="Spang A."/>
            <person name="Saw J.H."/>
            <person name="Jorgensen S.L."/>
            <person name="Zaremba-Niedzwiedzka K."/>
            <person name="Martijn J."/>
            <person name="Lind A.E."/>
            <person name="van Eijk R."/>
            <person name="Schleper C."/>
            <person name="Guy L."/>
            <person name="Ettema T.J."/>
        </authorList>
    </citation>
    <scope>NUCLEOTIDE SEQUENCE</scope>
</reference>
<accession>A0A0F9MNA4</accession>
<feature type="transmembrane region" description="Helical" evidence="1">
    <location>
        <begin position="27"/>
        <end position="48"/>
    </location>
</feature>
<evidence type="ECO:0000256" key="1">
    <source>
        <dbReference type="SAM" id="Phobius"/>
    </source>
</evidence>